<protein>
    <recommendedName>
        <fullName evidence="2">Protein TolB</fullName>
    </recommendedName>
</protein>
<proteinExistence type="predicted"/>
<comment type="caution">
    <text evidence="1">The sequence shown here is derived from an EMBL/GenBank/DDBJ whole genome shotgun (WGS) entry which is preliminary data.</text>
</comment>
<dbReference type="EMBL" id="VSSQ01015602">
    <property type="protein sequence ID" value="MPM56137.1"/>
    <property type="molecule type" value="Genomic_DNA"/>
</dbReference>
<evidence type="ECO:0000313" key="1">
    <source>
        <dbReference type="EMBL" id="MPM56137.1"/>
    </source>
</evidence>
<evidence type="ECO:0008006" key="2">
    <source>
        <dbReference type="Google" id="ProtNLM"/>
    </source>
</evidence>
<sequence length="194" mass="22394">MDYLPVKGYNVGVSKLRERFSLFDNDGVITGSYDHYPLARDKSKYEQWASSEKVANHPTEPRFVSLFTIPGTVEIFKLKSGQIERENLRHYGDTLIINDFKDDGVIDYERKVGFSVIYCTQNYIYMTYSGHTLGEFIGLSGTNYLVVMDWNANIKKVYYVEPIMRMFAVSPDDKIVWFSTLNDKLEDAVASFEL</sequence>
<name>A0A645AST1_9ZZZZ</name>
<dbReference type="AlphaFoldDB" id="A0A645AST1"/>
<gene>
    <name evidence="1" type="ORF">SDC9_102937</name>
</gene>
<accession>A0A645AST1</accession>
<reference evidence="1" key="1">
    <citation type="submission" date="2019-08" db="EMBL/GenBank/DDBJ databases">
        <authorList>
            <person name="Kucharzyk K."/>
            <person name="Murdoch R.W."/>
            <person name="Higgins S."/>
            <person name="Loffler F."/>
        </authorList>
    </citation>
    <scope>NUCLEOTIDE SEQUENCE</scope>
</reference>
<organism evidence="1">
    <name type="scientific">bioreactor metagenome</name>
    <dbReference type="NCBI Taxonomy" id="1076179"/>
    <lineage>
        <taxon>unclassified sequences</taxon>
        <taxon>metagenomes</taxon>
        <taxon>ecological metagenomes</taxon>
    </lineage>
</organism>